<evidence type="ECO:0000256" key="6">
    <source>
        <dbReference type="SAM" id="SignalP"/>
    </source>
</evidence>
<evidence type="ECO:0000259" key="7">
    <source>
        <dbReference type="Pfam" id="PF13886"/>
    </source>
</evidence>
<dbReference type="PANTHER" id="PTHR15937">
    <property type="entry name" value="TRANSMEMBRANE 7 SUPERFAMILY MEMBER 3"/>
    <property type="match status" value="1"/>
</dbReference>
<dbReference type="OrthoDB" id="5967337at2759"/>
<evidence type="ECO:0000256" key="2">
    <source>
        <dbReference type="ARBA" id="ARBA00022692"/>
    </source>
</evidence>
<dbReference type="STRING" id="77166.U4UPQ0"/>
<dbReference type="GO" id="GO:0005886">
    <property type="term" value="C:plasma membrane"/>
    <property type="evidence" value="ECO:0007669"/>
    <property type="project" value="TreeGrafter"/>
</dbReference>
<reference evidence="8 9" key="1">
    <citation type="journal article" date="2013" name="Genome Biol.">
        <title>Draft genome of the mountain pine beetle, Dendroctonus ponderosae Hopkins, a major forest pest.</title>
        <authorList>
            <person name="Keeling C.I."/>
            <person name="Yuen M.M."/>
            <person name="Liao N.Y."/>
            <person name="Docking T.R."/>
            <person name="Chan S.K."/>
            <person name="Taylor G.A."/>
            <person name="Palmquist D.L."/>
            <person name="Jackman S.D."/>
            <person name="Nguyen A."/>
            <person name="Li M."/>
            <person name="Henderson H."/>
            <person name="Janes J.K."/>
            <person name="Zhao Y."/>
            <person name="Pandoh P."/>
            <person name="Moore R."/>
            <person name="Sperling F.A."/>
            <person name="Huber D.P."/>
            <person name="Birol I."/>
            <person name="Jones S.J."/>
            <person name="Bohlmann J."/>
        </authorList>
    </citation>
    <scope>NUCLEOTIDE SEQUENCE</scope>
</reference>
<evidence type="ECO:0000256" key="4">
    <source>
        <dbReference type="ARBA" id="ARBA00023136"/>
    </source>
</evidence>
<feature type="transmembrane region" description="Helical" evidence="5">
    <location>
        <begin position="383"/>
        <end position="402"/>
    </location>
</feature>
<protein>
    <recommendedName>
        <fullName evidence="7">TM7S3/TM198-like domain-containing protein</fullName>
    </recommendedName>
</protein>
<feature type="transmembrane region" description="Helical" evidence="5">
    <location>
        <begin position="357"/>
        <end position="377"/>
    </location>
</feature>
<evidence type="ECO:0000256" key="5">
    <source>
        <dbReference type="SAM" id="Phobius"/>
    </source>
</evidence>
<dbReference type="InterPro" id="IPR025256">
    <property type="entry name" value="TM7S3/TM198-like_dom"/>
</dbReference>
<accession>U4UPQ0</accession>
<gene>
    <name evidence="8" type="ORF">D910_09322</name>
</gene>
<evidence type="ECO:0000313" key="8">
    <source>
        <dbReference type="EMBL" id="ERL92000.1"/>
    </source>
</evidence>
<feature type="chain" id="PRO_5004656689" description="TM7S3/TM198-like domain-containing protein" evidence="6">
    <location>
        <begin position="21"/>
        <end position="489"/>
    </location>
</feature>
<organism evidence="8 9">
    <name type="scientific">Dendroctonus ponderosae</name>
    <name type="common">Mountain pine beetle</name>
    <dbReference type="NCBI Taxonomy" id="77166"/>
    <lineage>
        <taxon>Eukaryota</taxon>
        <taxon>Metazoa</taxon>
        <taxon>Ecdysozoa</taxon>
        <taxon>Arthropoda</taxon>
        <taxon>Hexapoda</taxon>
        <taxon>Insecta</taxon>
        <taxon>Pterygota</taxon>
        <taxon>Neoptera</taxon>
        <taxon>Endopterygota</taxon>
        <taxon>Coleoptera</taxon>
        <taxon>Polyphaga</taxon>
        <taxon>Cucujiformia</taxon>
        <taxon>Curculionidae</taxon>
        <taxon>Scolytinae</taxon>
        <taxon>Dendroctonus</taxon>
    </lineage>
</organism>
<feature type="signal peptide" evidence="6">
    <location>
        <begin position="1"/>
        <end position="20"/>
    </location>
</feature>
<keyword evidence="3 5" id="KW-1133">Transmembrane helix</keyword>
<dbReference type="GO" id="GO:0043069">
    <property type="term" value="P:negative regulation of programmed cell death"/>
    <property type="evidence" value="ECO:0007669"/>
    <property type="project" value="TreeGrafter"/>
</dbReference>
<dbReference type="Proteomes" id="UP000030742">
    <property type="component" value="Unassembled WGS sequence"/>
</dbReference>
<feature type="transmembrane region" description="Helical" evidence="5">
    <location>
        <begin position="333"/>
        <end position="350"/>
    </location>
</feature>
<feature type="transmembrane region" description="Helical" evidence="5">
    <location>
        <begin position="304"/>
        <end position="327"/>
    </location>
</feature>
<dbReference type="Pfam" id="PF25992">
    <property type="entry name" value="Ig_TM7SF3_N"/>
    <property type="match status" value="1"/>
</dbReference>
<dbReference type="EMBL" id="KB632308">
    <property type="protein sequence ID" value="ERL92000.1"/>
    <property type="molecule type" value="Genomic_DNA"/>
</dbReference>
<comment type="subcellular location">
    <subcellularLocation>
        <location evidence="1">Membrane</location>
        <topology evidence="1">Multi-pass membrane protein</topology>
    </subcellularLocation>
</comment>
<dbReference type="Pfam" id="PF13886">
    <property type="entry name" value="TM7S3_TM198"/>
    <property type="match status" value="1"/>
</dbReference>
<evidence type="ECO:0000313" key="9">
    <source>
        <dbReference type="Proteomes" id="UP000030742"/>
    </source>
</evidence>
<feature type="domain" description="TM7S3/TM198-like" evidence="7">
    <location>
        <begin position="372"/>
        <end position="444"/>
    </location>
</feature>
<keyword evidence="6" id="KW-0732">Signal</keyword>
<dbReference type="AlphaFoldDB" id="U4UPQ0"/>
<evidence type="ECO:0000256" key="3">
    <source>
        <dbReference type="ARBA" id="ARBA00022989"/>
    </source>
</evidence>
<evidence type="ECO:0000256" key="1">
    <source>
        <dbReference type="ARBA" id="ARBA00004141"/>
    </source>
</evidence>
<keyword evidence="4 5" id="KW-0472">Membrane</keyword>
<keyword evidence="2 5" id="KW-0812">Transmembrane</keyword>
<sequence>MQNILFRLGFLACFCSSAFSGVTYPPITIDLQNKPPGHQITEFRTLTILIDTRIDVININAGVGFFLIQVHSYMGNITLSDDSDAQISGTNIGLIWKGNSENVAHFYLFRDHLALLDNITMLIAVSTYSKYDPVPGGCNLSFETEIAPYQKISESDDFITVISQPPSQFGNFCNRSNIVTRMYYLYLSEHDNSTEQYFANIQKMISVDDIVKYGTLVPEGLTANRFKQMYSRYAGTGRVFAAVSTRLGRSAAYVPAVSYGCDVAAWDADCSGPVGTQWKIVTAFLLLCGLFICFSGHKFFKTGLFIIAYIFGAVFMLTAISILTQFGGQGKDIFSFISGLAFALLWLFLWRKFGIPVVAVQLAFLLNGLLVASILFYSQLGSYAVIFGVNYYVGGNLPYILLNTYRRITVANFGSAVIAPPYQTMDICQTGLWVLIFCIGVYVQTRSSMGRPPFPPRRADRARARVDENTPLIEPSQEMPPAYFEAVYS</sequence>
<dbReference type="PANTHER" id="PTHR15937:SF3">
    <property type="entry name" value="TRANSMEMBRANE 7 SUPERFAMILY MEMBER 3"/>
    <property type="match status" value="1"/>
</dbReference>
<feature type="transmembrane region" description="Helical" evidence="5">
    <location>
        <begin position="278"/>
        <end position="297"/>
    </location>
</feature>
<proteinExistence type="predicted"/>
<name>U4UPQ0_DENPD</name>
<dbReference type="InterPro" id="IPR042502">
    <property type="entry name" value="TM7SF3"/>
</dbReference>